<dbReference type="EMBL" id="JBHSDU010000015">
    <property type="protein sequence ID" value="MFC4313965.1"/>
    <property type="molecule type" value="Genomic_DNA"/>
</dbReference>
<feature type="domain" description="Thiamine pyrophosphate enzyme TPP-binding" evidence="6">
    <location>
        <begin position="408"/>
        <end position="553"/>
    </location>
</feature>
<dbReference type="CDD" id="cd00568">
    <property type="entry name" value="TPP_enzymes"/>
    <property type="match status" value="1"/>
</dbReference>
<comment type="caution">
    <text evidence="8">The sequence shown here is derived from an EMBL/GenBank/DDBJ whole genome shotgun (WGS) entry which is preliminary data.</text>
</comment>
<name>A0ABV8T485_9GAMM</name>
<evidence type="ECO:0000256" key="1">
    <source>
        <dbReference type="ARBA" id="ARBA00001964"/>
    </source>
</evidence>
<evidence type="ECO:0000256" key="3">
    <source>
        <dbReference type="ARBA" id="ARBA00023052"/>
    </source>
</evidence>
<feature type="domain" description="Thiamine pyrophosphate enzyme N-terminal TPP-binding" evidence="7">
    <location>
        <begin position="13"/>
        <end position="125"/>
    </location>
</feature>
<evidence type="ECO:0000259" key="7">
    <source>
        <dbReference type="Pfam" id="PF02776"/>
    </source>
</evidence>
<comment type="cofactor">
    <cofactor evidence="1">
        <name>thiamine diphosphate</name>
        <dbReference type="ChEBI" id="CHEBI:58937"/>
    </cofactor>
</comment>
<dbReference type="InterPro" id="IPR029035">
    <property type="entry name" value="DHS-like_NAD/FAD-binding_dom"/>
</dbReference>
<comment type="similarity">
    <text evidence="2 4">Belongs to the TPP enzyme family.</text>
</comment>
<dbReference type="InterPro" id="IPR012000">
    <property type="entry name" value="Thiamin_PyroP_enz_cen_dom"/>
</dbReference>
<dbReference type="Pfam" id="PF02776">
    <property type="entry name" value="TPP_enzyme_N"/>
    <property type="match status" value="1"/>
</dbReference>
<dbReference type="Pfam" id="PF00205">
    <property type="entry name" value="TPP_enzyme_M"/>
    <property type="match status" value="1"/>
</dbReference>
<dbReference type="NCBIfam" id="NF004772">
    <property type="entry name" value="PRK06112.1"/>
    <property type="match status" value="1"/>
</dbReference>
<dbReference type="PROSITE" id="PS00187">
    <property type="entry name" value="TPP_ENZYMES"/>
    <property type="match status" value="1"/>
</dbReference>
<dbReference type="InterPro" id="IPR029061">
    <property type="entry name" value="THDP-binding"/>
</dbReference>
<keyword evidence="3 4" id="KW-0786">Thiamine pyrophosphate</keyword>
<evidence type="ECO:0000256" key="2">
    <source>
        <dbReference type="ARBA" id="ARBA00007812"/>
    </source>
</evidence>
<feature type="domain" description="Thiamine pyrophosphate enzyme central" evidence="5">
    <location>
        <begin position="201"/>
        <end position="340"/>
    </location>
</feature>
<evidence type="ECO:0000256" key="4">
    <source>
        <dbReference type="RuleBase" id="RU362132"/>
    </source>
</evidence>
<dbReference type="RefSeq" id="WP_380604760.1">
    <property type="nucleotide sequence ID" value="NZ_JBHSDU010000015.1"/>
</dbReference>
<dbReference type="CDD" id="cd07035">
    <property type="entry name" value="TPP_PYR_POX_like"/>
    <property type="match status" value="1"/>
</dbReference>
<evidence type="ECO:0000259" key="6">
    <source>
        <dbReference type="Pfam" id="PF02775"/>
    </source>
</evidence>
<dbReference type="SUPFAM" id="SSF52467">
    <property type="entry name" value="DHS-like NAD/FAD-binding domain"/>
    <property type="match status" value="1"/>
</dbReference>
<gene>
    <name evidence="8" type="ORF">ACFPN2_33130</name>
</gene>
<dbReference type="InterPro" id="IPR012001">
    <property type="entry name" value="Thiamin_PyroP_enz_TPP-bd_dom"/>
</dbReference>
<organism evidence="8 9">
    <name type="scientific">Steroidobacter flavus</name>
    <dbReference type="NCBI Taxonomy" id="1842136"/>
    <lineage>
        <taxon>Bacteria</taxon>
        <taxon>Pseudomonadati</taxon>
        <taxon>Pseudomonadota</taxon>
        <taxon>Gammaproteobacteria</taxon>
        <taxon>Steroidobacterales</taxon>
        <taxon>Steroidobacteraceae</taxon>
        <taxon>Steroidobacter</taxon>
    </lineage>
</organism>
<dbReference type="PANTHER" id="PTHR18968:SF13">
    <property type="entry name" value="ACETOLACTATE SYNTHASE CATALYTIC SUBUNIT, MITOCHONDRIAL"/>
    <property type="match status" value="1"/>
</dbReference>
<dbReference type="Pfam" id="PF02775">
    <property type="entry name" value="TPP_enzyme_C"/>
    <property type="match status" value="1"/>
</dbReference>
<reference evidence="9" key="1">
    <citation type="journal article" date="2019" name="Int. J. Syst. Evol. Microbiol.">
        <title>The Global Catalogue of Microorganisms (GCM) 10K type strain sequencing project: providing services to taxonomists for standard genome sequencing and annotation.</title>
        <authorList>
            <consortium name="The Broad Institute Genomics Platform"/>
            <consortium name="The Broad Institute Genome Sequencing Center for Infectious Disease"/>
            <person name="Wu L."/>
            <person name="Ma J."/>
        </authorList>
    </citation>
    <scope>NUCLEOTIDE SEQUENCE [LARGE SCALE GENOMIC DNA]</scope>
    <source>
        <strain evidence="9">CGMCC 1.10759</strain>
    </source>
</reference>
<evidence type="ECO:0000313" key="8">
    <source>
        <dbReference type="EMBL" id="MFC4313965.1"/>
    </source>
</evidence>
<dbReference type="InterPro" id="IPR045229">
    <property type="entry name" value="TPP_enz"/>
</dbReference>
<evidence type="ECO:0000259" key="5">
    <source>
        <dbReference type="Pfam" id="PF00205"/>
    </source>
</evidence>
<dbReference type="Proteomes" id="UP001595904">
    <property type="component" value="Unassembled WGS sequence"/>
</dbReference>
<dbReference type="InterPro" id="IPR000399">
    <property type="entry name" value="TPP-bd_CS"/>
</dbReference>
<keyword evidence="9" id="KW-1185">Reference proteome</keyword>
<dbReference type="InterPro" id="IPR011766">
    <property type="entry name" value="TPP_enzyme_TPP-bd"/>
</dbReference>
<protein>
    <submittedName>
        <fullName evidence="8">Acetolactate synthase catalytic subunit</fullName>
    </submittedName>
</protein>
<sequence>MTEATLLDTATPTAAQRIARRLKHHGVEVIFGQSLPSALVLACEDLGIRQFVYRTENAGGAMADGFARVSGKIGVVTAQNGPAATLLVPPLAEAMKASVPILALVQDVNRDQVDRNAFQEFDHITLFASCTKYARRVADPARVEEYIDAAIIAATSGRAGPAVLMLPADMLIANAPKAPFSRSATLGRWPLERPAPDPEAIATAAAMIAHARQPIVIAGGGVHAARACAALEDLQDYGVPVAYTMMGKGSVSDRHPLTLGLVGNAMGRHSLGRHLRPILQEADVVLLVGTRTNQNGTDSWTLLPPNAQIIQIDIDPMEIGRTYEAKVRISADARASLEALTTRLRDLWPDHRRSTQQTLAQRIAAARQDRATEIAPLIANRGRLRPEQVMAYCQELLDEDAVVAADASYSSIWITAFLEARRAGQRFIAPRGLAGLGWGLPLAMGAKLASPASRVLCVVGDGGFGHCWSELETLKRMGCAVTLLVLNNSLLGFQMHAELVKFGRFTSAIHFGAVDHAAIARACGLPAHRVDTMQSLRDALTASFADDQTTHVIDIICDPEAVPPLTMFDGKFAQS</sequence>
<proteinExistence type="inferred from homology"/>
<evidence type="ECO:0000313" key="9">
    <source>
        <dbReference type="Proteomes" id="UP001595904"/>
    </source>
</evidence>
<dbReference type="SUPFAM" id="SSF52518">
    <property type="entry name" value="Thiamin diphosphate-binding fold (THDP-binding)"/>
    <property type="match status" value="2"/>
</dbReference>
<dbReference type="PANTHER" id="PTHR18968">
    <property type="entry name" value="THIAMINE PYROPHOSPHATE ENZYMES"/>
    <property type="match status" value="1"/>
</dbReference>
<dbReference type="Gene3D" id="3.40.50.1220">
    <property type="entry name" value="TPP-binding domain"/>
    <property type="match status" value="1"/>
</dbReference>
<dbReference type="Gene3D" id="3.40.50.970">
    <property type="match status" value="2"/>
</dbReference>
<accession>A0ABV8T485</accession>